<evidence type="ECO:0000313" key="2">
    <source>
        <dbReference type="Proteomes" id="UP001519271"/>
    </source>
</evidence>
<sequence length="241" mass="26402">MRKISSKFMALTVFLVIFGGIGATILADVWTTESTKVPVTYKEGEFEGQYNPQDIRGSYTFSEVSDLFEVELDDLFEAFGIPEGTDGTTIQTKVLEEMYPNLPNEIGNGSVQLFVAFYKGLPAEYDDTYLPAQAKDILYTVNEKLTAEEKAYIESHLAVLPEPAGEDTAPTEAAATEEVEPLVKGATTFQQVLDAGITKAEIEEILGSAMPATNLPIKDYCLDKGLSFSEVKDKLNALIEN</sequence>
<protein>
    <submittedName>
        <fullName evidence="1">Uncharacterized protein</fullName>
    </submittedName>
</protein>
<keyword evidence="2" id="KW-1185">Reference proteome</keyword>
<proteinExistence type="predicted"/>
<accession>A0ABS4G5U7</accession>
<comment type="caution">
    <text evidence="1">The sequence shown here is derived from an EMBL/GenBank/DDBJ whole genome shotgun (WGS) entry which is preliminary data.</text>
</comment>
<evidence type="ECO:0000313" key="1">
    <source>
        <dbReference type="EMBL" id="MBP1919901.1"/>
    </source>
</evidence>
<dbReference type="Proteomes" id="UP001519271">
    <property type="component" value="Unassembled WGS sequence"/>
</dbReference>
<organism evidence="1 2">
    <name type="scientific">Youngiibacter multivorans</name>
    <dbReference type="NCBI Taxonomy" id="937251"/>
    <lineage>
        <taxon>Bacteria</taxon>
        <taxon>Bacillati</taxon>
        <taxon>Bacillota</taxon>
        <taxon>Clostridia</taxon>
        <taxon>Eubacteriales</taxon>
        <taxon>Clostridiaceae</taxon>
        <taxon>Youngiibacter</taxon>
    </lineage>
</organism>
<gene>
    <name evidence="1" type="ORF">J2Z34_002397</name>
</gene>
<dbReference type="EMBL" id="JAGGKC010000021">
    <property type="protein sequence ID" value="MBP1919901.1"/>
    <property type="molecule type" value="Genomic_DNA"/>
</dbReference>
<reference evidence="1 2" key="1">
    <citation type="submission" date="2021-03" db="EMBL/GenBank/DDBJ databases">
        <title>Genomic Encyclopedia of Type Strains, Phase IV (KMG-IV): sequencing the most valuable type-strain genomes for metagenomic binning, comparative biology and taxonomic classification.</title>
        <authorList>
            <person name="Goeker M."/>
        </authorList>
    </citation>
    <scope>NUCLEOTIDE SEQUENCE [LARGE SCALE GENOMIC DNA]</scope>
    <source>
        <strain evidence="1 2">DSM 6139</strain>
    </source>
</reference>
<dbReference type="RefSeq" id="WP_209460087.1">
    <property type="nucleotide sequence ID" value="NZ_JAGGKC010000021.1"/>
</dbReference>
<name>A0ABS4G5U7_9CLOT</name>